<evidence type="ECO:0000256" key="4">
    <source>
        <dbReference type="ARBA" id="ARBA00023136"/>
    </source>
</evidence>
<evidence type="ECO:0000313" key="7">
    <source>
        <dbReference type="Proteomes" id="UP000247810"/>
    </source>
</evidence>
<keyword evidence="4 5" id="KW-0472">Membrane</keyword>
<feature type="transmembrane region" description="Helical" evidence="5">
    <location>
        <begin position="20"/>
        <end position="39"/>
    </location>
</feature>
<sequence length="278" mass="31451">MAKLVPLSGGYYLWKYLPSLAAAAIFAVLFGVVTCVHSFRLWRSRAWFNIPFVVGGAFEFIGYVFRIIARNNTASITSYSVQSVLILLAPVLFAASVYMTLGRIIRSINAEKLSLVPVRWLTKLFVISDVIAFWVQGGGAGLMVVQSMGTISKVIVIIGLVIQVVMFSFFIVTSIMFYRRAQQQLRYEASDGPQIPWRHHMFTLYAVSGLILIRSIYRVVEYAMGMNGYLLSNEWPLYVFDTVLMFLAMVIWAVRYPGQIRPKKAEMELIAPEDEESI</sequence>
<gene>
    <name evidence="6" type="ORF">BO71DRAFT_383154</name>
</gene>
<dbReference type="AlphaFoldDB" id="A0A319ENT2"/>
<feature type="transmembrane region" description="Helical" evidence="5">
    <location>
        <begin position="113"/>
        <end position="135"/>
    </location>
</feature>
<evidence type="ECO:0000256" key="1">
    <source>
        <dbReference type="ARBA" id="ARBA00004141"/>
    </source>
</evidence>
<accession>A0A319ENT2</accession>
<feature type="transmembrane region" description="Helical" evidence="5">
    <location>
        <begin position="46"/>
        <end position="69"/>
    </location>
</feature>
<organism evidence="6 7">
    <name type="scientific">Aspergillus ellipticus CBS 707.79</name>
    <dbReference type="NCBI Taxonomy" id="1448320"/>
    <lineage>
        <taxon>Eukaryota</taxon>
        <taxon>Fungi</taxon>
        <taxon>Dikarya</taxon>
        <taxon>Ascomycota</taxon>
        <taxon>Pezizomycotina</taxon>
        <taxon>Eurotiomycetes</taxon>
        <taxon>Eurotiomycetidae</taxon>
        <taxon>Eurotiales</taxon>
        <taxon>Aspergillaceae</taxon>
        <taxon>Aspergillus</taxon>
        <taxon>Aspergillus subgen. Circumdati</taxon>
    </lineage>
</organism>
<dbReference type="PANTHER" id="PTHR31465:SF27">
    <property type="entry name" value="DOMAIN PROTEIN, PUTATIVE (AFU_ORTHOLOGUE AFUA_3G01030)-RELATED"/>
    <property type="match status" value="1"/>
</dbReference>
<dbReference type="OrthoDB" id="3358017at2759"/>
<proteinExistence type="predicted"/>
<feature type="transmembrane region" description="Helical" evidence="5">
    <location>
        <begin position="155"/>
        <end position="178"/>
    </location>
</feature>
<reference evidence="6 7" key="1">
    <citation type="submission" date="2018-02" db="EMBL/GenBank/DDBJ databases">
        <title>The genomes of Aspergillus section Nigri reveals drivers in fungal speciation.</title>
        <authorList>
            <consortium name="DOE Joint Genome Institute"/>
            <person name="Vesth T.C."/>
            <person name="Nybo J."/>
            <person name="Theobald S."/>
            <person name="Brandl J."/>
            <person name="Frisvad J.C."/>
            <person name="Nielsen K.F."/>
            <person name="Lyhne E.K."/>
            <person name="Kogle M.E."/>
            <person name="Kuo A."/>
            <person name="Riley R."/>
            <person name="Clum A."/>
            <person name="Nolan M."/>
            <person name="Lipzen A."/>
            <person name="Salamov A."/>
            <person name="Henrissat B."/>
            <person name="Wiebenga A."/>
            <person name="De vries R.P."/>
            <person name="Grigoriev I.V."/>
            <person name="Mortensen U.H."/>
            <person name="Andersen M.R."/>
            <person name="Baker S.E."/>
        </authorList>
    </citation>
    <scope>NUCLEOTIDE SEQUENCE [LARGE SCALE GENOMIC DNA]</scope>
    <source>
        <strain evidence="6 7">CBS 707.79</strain>
    </source>
</reference>
<dbReference type="Proteomes" id="UP000247810">
    <property type="component" value="Unassembled WGS sequence"/>
</dbReference>
<dbReference type="PANTHER" id="PTHR31465">
    <property type="entry name" value="PROTEIN RTA1-RELATED"/>
    <property type="match status" value="1"/>
</dbReference>
<dbReference type="EMBL" id="KZ825912">
    <property type="protein sequence ID" value="PYH92602.1"/>
    <property type="molecule type" value="Genomic_DNA"/>
</dbReference>
<evidence type="ECO:0000256" key="3">
    <source>
        <dbReference type="ARBA" id="ARBA00022989"/>
    </source>
</evidence>
<name>A0A319ENT2_9EURO</name>
<feature type="transmembrane region" description="Helical" evidence="5">
    <location>
        <begin position="199"/>
        <end position="217"/>
    </location>
</feature>
<feature type="transmembrane region" description="Helical" evidence="5">
    <location>
        <begin position="237"/>
        <end position="254"/>
    </location>
</feature>
<dbReference type="Pfam" id="PF04479">
    <property type="entry name" value="RTA1"/>
    <property type="match status" value="1"/>
</dbReference>
<protein>
    <submittedName>
        <fullName evidence="6">RTA1-domain-containing protein</fullName>
    </submittedName>
</protein>
<feature type="transmembrane region" description="Helical" evidence="5">
    <location>
        <begin position="81"/>
        <end position="101"/>
    </location>
</feature>
<keyword evidence="7" id="KW-1185">Reference proteome</keyword>
<evidence type="ECO:0000256" key="5">
    <source>
        <dbReference type="SAM" id="Phobius"/>
    </source>
</evidence>
<dbReference type="GO" id="GO:0016020">
    <property type="term" value="C:membrane"/>
    <property type="evidence" value="ECO:0007669"/>
    <property type="project" value="UniProtKB-SubCell"/>
</dbReference>
<evidence type="ECO:0000313" key="6">
    <source>
        <dbReference type="EMBL" id="PYH92602.1"/>
    </source>
</evidence>
<keyword evidence="2 5" id="KW-0812">Transmembrane</keyword>
<evidence type="ECO:0000256" key="2">
    <source>
        <dbReference type="ARBA" id="ARBA00022692"/>
    </source>
</evidence>
<dbReference type="InterPro" id="IPR007568">
    <property type="entry name" value="RTA1"/>
</dbReference>
<dbReference type="STRING" id="1448320.A0A319ENT2"/>
<keyword evidence="3 5" id="KW-1133">Transmembrane helix</keyword>
<dbReference type="VEuPathDB" id="FungiDB:BO71DRAFT_383154"/>
<comment type="subcellular location">
    <subcellularLocation>
        <location evidence="1">Membrane</location>
        <topology evidence="1">Multi-pass membrane protein</topology>
    </subcellularLocation>
</comment>